<evidence type="ECO:0000256" key="1">
    <source>
        <dbReference type="SAM" id="Phobius"/>
    </source>
</evidence>
<sequence>MPDEVVGPLFIFGGIVLGGLVVQWIFRRRAAKRAGSGTVEIVVWARAGRVPGLARKKKWIKAKATADEAGRLVWVKPAGEAVALTLRSQESRPRDKSDLWFLDPGTPVWDATTSDGQELGIVIPQAREHWFVEKLPVDGLSLTKP</sequence>
<dbReference type="Proteomes" id="UP001611580">
    <property type="component" value="Unassembled WGS sequence"/>
</dbReference>
<reference evidence="2 3" key="1">
    <citation type="submission" date="2024-10" db="EMBL/GenBank/DDBJ databases">
        <title>The Natural Products Discovery Center: Release of the First 8490 Sequenced Strains for Exploring Actinobacteria Biosynthetic Diversity.</title>
        <authorList>
            <person name="Kalkreuter E."/>
            <person name="Kautsar S.A."/>
            <person name="Yang D."/>
            <person name="Bader C.D."/>
            <person name="Teijaro C.N."/>
            <person name="Fluegel L."/>
            <person name="Davis C.M."/>
            <person name="Simpson J.R."/>
            <person name="Lauterbach L."/>
            <person name="Steele A.D."/>
            <person name="Gui C."/>
            <person name="Meng S."/>
            <person name="Li G."/>
            <person name="Viehrig K."/>
            <person name="Ye F."/>
            <person name="Su P."/>
            <person name="Kiefer A.F."/>
            <person name="Nichols A."/>
            <person name="Cepeda A.J."/>
            <person name="Yan W."/>
            <person name="Fan B."/>
            <person name="Jiang Y."/>
            <person name="Adhikari A."/>
            <person name="Zheng C.-J."/>
            <person name="Schuster L."/>
            <person name="Cowan T.M."/>
            <person name="Smanski M.J."/>
            <person name="Chevrette M.G."/>
            <person name="De Carvalho L.P.S."/>
            <person name="Shen B."/>
        </authorList>
    </citation>
    <scope>NUCLEOTIDE SEQUENCE [LARGE SCALE GENOMIC DNA]</scope>
    <source>
        <strain evidence="2 3">NPDC019481</strain>
    </source>
</reference>
<name>A0ABW7XKP9_9MICO</name>
<organism evidence="2 3">
    <name type="scientific">Promicromonospora kroppenstedtii</name>
    <dbReference type="NCBI Taxonomy" id="440482"/>
    <lineage>
        <taxon>Bacteria</taxon>
        <taxon>Bacillati</taxon>
        <taxon>Actinomycetota</taxon>
        <taxon>Actinomycetes</taxon>
        <taxon>Micrococcales</taxon>
        <taxon>Promicromonosporaceae</taxon>
        <taxon>Promicromonospora</taxon>
    </lineage>
</organism>
<keyword evidence="1" id="KW-1133">Transmembrane helix</keyword>
<accession>A0ABW7XKP9</accession>
<feature type="transmembrane region" description="Helical" evidence="1">
    <location>
        <begin position="6"/>
        <end position="26"/>
    </location>
</feature>
<dbReference type="EMBL" id="JBIRYI010000008">
    <property type="protein sequence ID" value="MFI2488101.1"/>
    <property type="molecule type" value="Genomic_DNA"/>
</dbReference>
<protein>
    <submittedName>
        <fullName evidence="2">Uncharacterized protein</fullName>
    </submittedName>
</protein>
<proteinExistence type="predicted"/>
<evidence type="ECO:0000313" key="2">
    <source>
        <dbReference type="EMBL" id="MFI2488101.1"/>
    </source>
</evidence>
<comment type="caution">
    <text evidence="2">The sequence shown here is derived from an EMBL/GenBank/DDBJ whole genome shotgun (WGS) entry which is preliminary data.</text>
</comment>
<gene>
    <name evidence="2" type="ORF">ACH47X_14390</name>
</gene>
<evidence type="ECO:0000313" key="3">
    <source>
        <dbReference type="Proteomes" id="UP001611580"/>
    </source>
</evidence>
<keyword evidence="3" id="KW-1185">Reference proteome</keyword>
<dbReference type="RefSeq" id="WP_397405287.1">
    <property type="nucleotide sequence ID" value="NZ_JBIRYI010000008.1"/>
</dbReference>
<keyword evidence="1" id="KW-0812">Transmembrane</keyword>
<keyword evidence="1" id="KW-0472">Membrane</keyword>